<dbReference type="FunFam" id="2.130.10.10:FF:000173">
    <property type="entry name" value="Cilia- and flagella-associated protein 52"/>
    <property type="match status" value="1"/>
</dbReference>
<evidence type="ECO:0000313" key="15">
    <source>
        <dbReference type="Proteomes" id="UP000694844"/>
    </source>
</evidence>
<dbReference type="PROSITE" id="PS50294">
    <property type="entry name" value="WD_REPEATS_REGION"/>
    <property type="match status" value="4"/>
</dbReference>
<evidence type="ECO:0000256" key="11">
    <source>
        <dbReference type="ARBA" id="ARBA00046056"/>
    </source>
</evidence>
<dbReference type="InterPro" id="IPR001680">
    <property type="entry name" value="WD40_rpt"/>
</dbReference>
<dbReference type="RefSeq" id="XP_022317491.1">
    <property type="nucleotide sequence ID" value="XM_022461783.1"/>
</dbReference>
<proteinExistence type="inferred from homology"/>
<feature type="repeat" description="WD" evidence="13">
    <location>
        <begin position="625"/>
        <end position="665"/>
    </location>
</feature>
<dbReference type="InterPro" id="IPR050630">
    <property type="entry name" value="WD_repeat_EMAP"/>
</dbReference>
<comment type="subcellular location">
    <subcellularLocation>
        <location evidence="1">Cell projection</location>
        <location evidence="1">Cilium</location>
        <location evidence="1">Flagellum</location>
    </subcellularLocation>
    <subcellularLocation>
        <location evidence="2">Cytoplasm</location>
    </subcellularLocation>
</comment>
<keyword evidence="6" id="KW-0282">Flagellum</keyword>
<keyword evidence="5" id="KW-0677">Repeat</keyword>
<dbReference type="PROSITE" id="PS50082">
    <property type="entry name" value="WD_REPEATS_2"/>
    <property type="match status" value="4"/>
</dbReference>
<evidence type="ECO:0000256" key="6">
    <source>
        <dbReference type="ARBA" id="ARBA00022846"/>
    </source>
</evidence>
<name>A0A8B8CSS9_CRAVI</name>
<evidence type="ECO:0000256" key="10">
    <source>
        <dbReference type="ARBA" id="ARBA00029552"/>
    </source>
</evidence>
<dbReference type="AlphaFoldDB" id="A0A8B8CSS9"/>
<dbReference type="PANTHER" id="PTHR13720">
    <property type="entry name" value="WD-40 REPEAT PROTEIN"/>
    <property type="match status" value="1"/>
</dbReference>
<dbReference type="PROSITE" id="PS00678">
    <property type="entry name" value="WD_REPEATS_1"/>
    <property type="match status" value="2"/>
</dbReference>
<comment type="function">
    <text evidence="11">Microtubule inner protein (MIP) part of the dynein-decorated doublet microtubules (DMTs) in cilia axoneme. Important for proper ciliary and flagellar beating. May act in cooperation with CFAP45 and axonemal dynein subunit DNAH11. May play a role in cell growth and/or survival.</text>
</comment>
<comment type="similarity">
    <text evidence="9">Belongs to the CFAP52 family.</text>
</comment>
<keyword evidence="15" id="KW-1185">Reference proteome</keyword>
<keyword evidence="3" id="KW-0963">Cytoplasm</keyword>
<dbReference type="PANTHER" id="PTHR13720:SF14">
    <property type="entry name" value="CILIA- AND FLAGELLA-ASSOCIATED PROTEIN 52"/>
    <property type="match status" value="1"/>
</dbReference>
<feature type="repeat" description="WD" evidence="13">
    <location>
        <begin position="583"/>
        <end position="624"/>
    </location>
</feature>
<dbReference type="FunFam" id="2.130.10.10:FF:001320">
    <property type="entry name" value="Predicted protein"/>
    <property type="match status" value="1"/>
</dbReference>
<dbReference type="InterPro" id="IPR019775">
    <property type="entry name" value="WD40_repeat_CS"/>
</dbReference>
<keyword evidence="8" id="KW-0966">Cell projection</keyword>
<dbReference type="Pfam" id="PF23409">
    <property type="entry name" value="Beta-prop_EML"/>
    <property type="match status" value="1"/>
</dbReference>
<evidence type="ECO:0000256" key="12">
    <source>
        <dbReference type="ARBA" id="ARBA00047117"/>
    </source>
</evidence>
<reference evidence="16" key="1">
    <citation type="submission" date="2025-08" db="UniProtKB">
        <authorList>
            <consortium name="RefSeq"/>
        </authorList>
    </citation>
    <scope>IDENTIFICATION</scope>
    <source>
        <tissue evidence="16">Whole sample</tissue>
    </source>
</reference>
<dbReference type="GO" id="GO:0031514">
    <property type="term" value="C:motile cilium"/>
    <property type="evidence" value="ECO:0007669"/>
    <property type="project" value="UniProtKB-SubCell"/>
</dbReference>
<dbReference type="SMART" id="SM00320">
    <property type="entry name" value="WD40"/>
    <property type="match status" value="12"/>
</dbReference>
<evidence type="ECO:0000256" key="13">
    <source>
        <dbReference type="PROSITE-ProRule" id="PRU00221"/>
    </source>
</evidence>
<protein>
    <recommendedName>
        <fullName evidence="10">Cilia- and flagella-associated protein 52</fullName>
    </recommendedName>
</protein>
<gene>
    <name evidence="16" type="primary">LOC111120808</name>
</gene>
<evidence type="ECO:0000256" key="2">
    <source>
        <dbReference type="ARBA" id="ARBA00004496"/>
    </source>
</evidence>
<dbReference type="InterPro" id="IPR036322">
    <property type="entry name" value="WD40_repeat_dom_sf"/>
</dbReference>
<evidence type="ECO:0000256" key="1">
    <source>
        <dbReference type="ARBA" id="ARBA00004230"/>
    </source>
</evidence>
<evidence type="ECO:0000313" key="16">
    <source>
        <dbReference type="RefSeq" id="XP_022317491.1"/>
    </source>
</evidence>
<dbReference type="FunFam" id="2.130.10.10:FF:000207">
    <property type="entry name" value="Cilia- and flagella-associated protein 52"/>
    <property type="match status" value="1"/>
</dbReference>
<dbReference type="GeneID" id="111120808"/>
<feature type="repeat" description="WD" evidence="13">
    <location>
        <begin position="448"/>
        <end position="482"/>
    </location>
</feature>
<evidence type="ECO:0000256" key="4">
    <source>
        <dbReference type="ARBA" id="ARBA00022574"/>
    </source>
</evidence>
<keyword evidence="4 13" id="KW-0853">WD repeat</keyword>
<organism evidence="15 16">
    <name type="scientific">Crassostrea virginica</name>
    <name type="common">Eastern oyster</name>
    <dbReference type="NCBI Taxonomy" id="6565"/>
    <lineage>
        <taxon>Eukaryota</taxon>
        <taxon>Metazoa</taxon>
        <taxon>Spiralia</taxon>
        <taxon>Lophotrochozoa</taxon>
        <taxon>Mollusca</taxon>
        <taxon>Bivalvia</taxon>
        <taxon>Autobranchia</taxon>
        <taxon>Pteriomorphia</taxon>
        <taxon>Ostreida</taxon>
        <taxon>Ostreoidea</taxon>
        <taxon>Ostreidae</taxon>
        <taxon>Crassostrea</taxon>
    </lineage>
</organism>
<feature type="domain" description="EML-like first beta-propeller" evidence="14">
    <location>
        <begin position="54"/>
        <end position="333"/>
    </location>
</feature>
<dbReference type="InterPro" id="IPR015943">
    <property type="entry name" value="WD40/YVTN_repeat-like_dom_sf"/>
</dbReference>
<evidence type="ECO:0000256" key="5">
    <source>
        <dbReference type="ARBA" id="ARBA00022737"/>
    </source>
</evidence>
<evidence type="ECO:0000256" key="9">
    <source>
        <dbReference type="ARBA" id="ARBA00029456"/>
    </source>
</evidence>
<keyword evidence="7" id="KW-0969">Cilium</keyword>
<evidence type="ECO:0000256" key="8">
    <source>
        <dbReference type="ARBA" id="ARBA00023273"/>
    </source>
</evidence>
<dbReference type="InterPro" id="IPR055439">
    <property type="entry name" value="Beta-prop_EML_1st"/>
</dbReference>
<dbReference type="Pfam" id="PF00400">
    <property type="entry name" value="WD40"/>
    <property type="match status" value="4"/>
</dbReference>
<dbReference type="Gene3D" id="2.130.10.10">
    <property type="entry name" value="YVTN repeat-like/Quinoprotein amine dehydrogenase"/>
    <property type="match status" value="3"/>
</dbReference>
<evidence type="ECO:0000256" key="3">
    <source>
        <dbReference type="ARBA" id="ARBA00022490"/>
    </source>
</evidence>
<dbReference type="OrthoDB" id="6252103at2759"/>
<dbReference type="KEGG" id="cvn:111120808"/>
<dbReference type="Proteomes" id="UP000694844">
    <property type="component" value="Chromosome 2"/>
</dbReference>
<accession>A0A8B8CSS9</accession>
<sequence>MGDSPINVPRLELDSVIGFNGSVASGLKVHPAREHLIYPLGCTVVIENIATQKQDFLWGHTDNVSCVTVSPSGKYLASGQVTHMGFKADVIIWDFESRQLYARLTLHKVKVEDLAFSPNELYLVSLGGQDDSCVVVWDIAKKEAICGHQAQVESAGITYCVAFSNRSDDVFVTGGDGTLRVWELDRDNRKIRPTDVTMGQLKRVVKCIQMADNFQEPFFFCGTTTGDIIGVNMNTKFFQFLGPEKEKFRSGVTCLSLIKSGQLLVGSGDGEVALVQFFNKIEKDSKNKKGKICFEKKRSWRDSKTKKQCAVTSIGLRGDGHQFYVGTANSQIYRFNFAEFNCEKGKDNANQGAELIKTCHSHEITDVVFPYGTGELIVTSQYEEIRIWQLKLKKEIRRQVVKNMTCNAVDITRDGKTIISAWDDGKIRGYGFAAKDKSTSLVEKFLIEEAHSKGVTALACTSDGLGIVSGGGEGQVRIWKISKSYDPRGKDIVSLVETMMEHKGRVSDIKITRNDKECASASTDGTCIIWDLERRKRSQIVFSNTLFQAVCYGAKECQIITGGTDRKVGYWECCDGKGIRELEGSKSGSINAMDVSPDQNYFVTGGDDKLLKVWTYEDGEVIFVGIGHSAPIKKAKICPNQRYIVSVSADGAVLVWKFPQEPRIK</sequence>
<evidence type="ECO:0000259" key="14">
    <source>
        <dbReference type="Pfam" id="PF23409"/>
    </source>
</evidence>
<dbReference type="SUPFAM" id="SSF50978">
    <property type="entry name" value="WD40 repeat-like"/>
    <property type="match status" value="2"/>
</dbReference>
<dbReference type="GO" id="GO:0005930">
    <property type="term" value="C:axoneme"/>
    <property type="evidence" value="ECO:0007669"/>
    <property type="project" value="UniProtKB-ARBA"/>
</dbReference>
<feature type="repeat" description="WD" evidence="13">
    <location>
        <begin position="499"/>
        <end position="540"/>
    </location>
</feature>
<evidence type="ECO:0000256" key="7">
    <source>
        <dbReference type="ARBA" id="ARBA00023069"/>
    </source>
</evidence>
<comment type="subunit">
    <text evidence="12">Microtubule inner protein component of sperm flagellar doublet microtubules. Interacts with BRCA2. Interacts with the CCT chaperonin complex. Interacts with HSP70. Interacts with AK8. Interacts with CFAP45. Interacts with DNAI1. Interacts with IQDC.</text>
</comment>